<dbReference type="InterPro" id="IPR003661">
    <property type="entry name" value="HisK_dim/P_dom"/>
</dbReference>
<evidence type="ECO:0000256" key="9">
    <source>
        <dbReference type="ARBA" id="ARBA00022989"/>
    </source>
</evidence>
<comment type="caution">
    <text evidence="14">The sequence shown here is derived from an EMBL/GenBank/DDBJ whole genome shotgun (WGS) entry which is preliminary data.</text>
</comment>
<dbReference type="Pfam" id="PF02518">
    <property type="entry name" value="HATPase_c"/>
    <property type="match status" value="1"/>
</dbReference>
<organism evidence="14 15">
    <name type="scientific">Acetivibrio thermocellus AD2</name>
    <dbReference type="NCBI Taxonomy" id="1138384"/>
    <lineage>
        <taxon>Bacteria</taxon>
        <taxon>Bacillati</taxon>
        <taxon>Bacillota</taxon>
        <taxon>Clostridia</taxon>
        <taxon>Eubacteriales</taxon>
        <taxon>Oscillospiraceae</taxon>
        <taxon>Acetivibrio</taxon>
    </lineage>
</organism>
<evidence type="ECO:0000256" key="2">
    <source>
        <dbReference type="ARBA" id="ARBA00004651"/>
    </source>
</evidence>
<dbReference type="PANTHER" id="PTHR45453">
    <property type="entry name" value="PHOSPHATE REGULON SENSOR PROTEIN PHOR"/>
    <property type="match status" value="1"/>
</dbReference>
<proteinExistence type="predicted"/>
<dbReference type="GO" id="GO:0016036">
    <property type="term" value="P:cellular response to phosphate starvation"/>
    <property type="evidence" value="ECO:0007669"/>
    <property type="project" value="TreeGrafter"/>
</dbReference>
<keyword evidence="10" id="KW-0902">Two-component regulatory system</keyword>
<keyword evidence="9 12" id="KW-1133">Transmembrane helix</keyword>
<feature type="transmembrane region" description="Helical" evidence="12">
    <location>
        <begin position="12"/>
        <end position="31"/>
    </location>
</feature>
<evidence type="ECO:0000256" key="5">
    <source>
        <dbReference type="ARBA" id="ARBA00022553"/>
    </source>
</evidence>
<dbReference type="PRINTS" id="PR00344">
    <property type="entry name" value="BCTRLSENSOR"/>
</dbReference>
<evidence type="ECO:0000256" key="8">
    <source>
        <dbReference type="ARBA" id="ARBA00022777"/>
    </source>
</evidence>
<evidence type="ECO:0000256" key="4">
    <source>
        <dbReference type="ARBA" id="ARBA00022475"/>
    </source>
</evidence>
<dbReference type="InterPro" id="IPR036097">
    <property type="entry name" value="HisK_dim/P_sf"/>
</dbReference>
<keyword evidence="8 14" id="KW-0418">Kinase</keyword>
<dbReference type="SUPFAM" id="SSF47384">
    <property type="entry name" value="Homodimeric domain of signal transducing histidine kinase"/>
    <property type="match status" value="1"/>
</dbReference>
<feature type="transmembrane region" description="Helical" evidence="12">
    <location>
        <begin position="37"/>
        <end position="60"/>
    </location>
</feature>
<comment type="subcellular location">
    <subcellularLocation>
        <location evidence="2">Cell membrane</location>
        <topology evidence="2">Multi-pass membrane protein</topology>
    </subcellularLocation>
</comment>
<protein>
    <recommendedName>
        <fullName evidence="3">histidine kinase</fullName>
        <ecNumber evidence="3">2.7.13.3</ecNumber>
    </recommendedName>
</protein>
<dbReference type="GO" id="GO:0004721">
    <property type="term" value="F:phosphoprotein phosphatase activity"/>
    <property type="evidence" value="ECO:0007669"/>
    <property type="project" value="TreeGrafter"/>
</dbReference>
<dbReference type="Proteomes" id="UP000223596">
    <property type="component" value="Unassembled WGS sequence"/>
</dbReference>
<dbReference type="SUPFAM" id="SSF55874">
    <property type="entry name" value="ATPase domain of HSP90 chaperone/DNA topoisomerase II/histidine kinase"/>
    <property type="match status" value="1"/>
</dbReference>
<evidence type="ECO:0000313" key="15">
    <source>
        <dbReference type="Proteomes" id="UP000223596"/>
    </source>
</evidence>
<comment type="catalytic activity">
    <reaction evidence="1">
        <text>ATP + protein L-histidine = ADP + protein N-phospho-L-histidine.</text>
        <dbReference type="EC" id="2.7.13.3"/>
    </reaction>
</comment>
<keyword evidence="4" id="KW-1003">Cell membrane</keyword>
<dbReference type="AlphaFoldDB" id="A0AB36TKC0"/>
<dbReference type="RefSeq" id="WP_003514225.1">
    <property type="nucleotide sequence ID" value="NZ_CP013828.1"/>
</dbReference>
<dbReference type="GO" id="GO:0005886">
    <property type="term" value="C:plasma membrane"/>
    <property type="evidence" value="ECO:0007669"/>
    <property type="project" value="UniProtKB-SubCell"/>
</dbReference>
<evidence type="ECO:0000256" key="1">
    <source>
        <dbReference type="ARBA" id="ARBA00000085"/>
    </source>
</evidence>
<keyword evidence="7 12" id="KW-0812">Transmembrane</keyword>
<evidence type="ECO:0000256" key="3">
    <source>
        <dbReference type="ARBA" id="ARBA00012438"/>
    </source>
</evidence>
<dbReference type="Gene3D" id="3.30.565.10">
    <property type="entry name" value="Histidine kinase-like ATPase, C-terminal domain"/>
    <property type="match status" value="1"/>
</dbReference>
<keyword evidence="11 12" id="KW-0472">Membrane</keyword>
<sequence>MKQNWKIFKQYAPWLLLLLCVDGLAAVLLWLADVQAFYALMGFIILATMLLFTVVFIAVCRHEHKKRQAFENFLSSPDELNEKSLLKLCGDAEKEIILLLGQVLREKNNSINQLLTRVLDYEEYVEAWAHETKTPLSLLTMLLDNRREELPENFAFKLDYIRNRMQEFINQMLFYSRLKGTQKDYLFEFINLHTCIKEVLEDYMPLLEEKRFQIKMQVPEIFVYSDRRGLTFLISQVISNSVKYTGANIPELCIKAVKTDRNYVLSISDNGIGVRSSDLPYIFEKGFTGNSGDGRKKATGMGLYLAKEIAKDLNILLNVESEWGKGFTMKILFPIVDNSRP</sequence>
<dbReference type="GO" id="GO:0000155">
    <property type="term" value="F:phosphorelay sensor kinase activity"/>
    <property type="evidence" value="ECO:0007669"/>
    <property type="project" value="InterPro"/>
</dbReference>
<name>A0AB36TKC0_ACETH</name>
<keyword evidence="5" id="KW-0597">Phosphoprotein</keyword>
<evidence type="ECO:0000256" key="6">
    <source>
        <dbReference type="ARBA" id="ARBA00022679"/>
    </source>
</evidence>
<keyword evidence="6" id="KW-0808">Transferase</keyword>
<dbReference type="InterPro" id="IPR050351">
    <property type="entry name" value="BphY/WalK/GraS-like"/>
</dbReference>
<evidence type="ECO:0000256" key="7">
    <source>
        <dbReference type="ARBA" id="ARBA00022692"/>
    </source>
</evidence>
<dbReference type="InterPro" id="IPR003594">
    <property type="entry name" value="HATPase_dom"/>
</dbReference>
<evidence type="ECO:0000256" key="12">
    <source>
        <dbReference type="SAM" id="Phobius"/>
    </source>
</evidence>
<dbReference type="EC" id="2.7.13.3" evidence="3"/>
<evidence type="ECO:0000313" key="14">
    <source>
        <dbReference type="EMBL" id="PFH04071.1"/>
    </source>
</evidence>
<dbReference type="InterPro" id="IPR005467">
    <property type="entry name" value="His_kinase_dom"/>
</dbReference>
<dbReference type="SMART" id="SM00387">
    <property type="entry name" value="HATPase_c"/>
    <property type="match status" value="1"/>
</dbReference>
<gene>
    <name evidence="14" type="ORF">M972_112893</name>
</gene>
<dbReference type="GeneID" id="35805209"/>
<evidence type="ECO:0000256" key="11">
    <source>
        <dbReference type="ARBA" id="ARBA00023136"/>
    </source>
</evidence>
<reference evidence="14 15" key="1">
    <citation type="submission" date="2017-09" db="EMBL/GenBank/DDBJ databases">
        <title>Evaluation of Pacific Biosciences Sequencing Technology to Finishing C. thermocellum Genome Sequences.</title>
        <authorList>
            <person name="Brown S."/>
        </authorList>
    </citation>
    <scope>NUCLEOTIDE SEQUENCE [LARGE SCALE GENOMIC DNA]</scope>
    <source>
        <strain evidence="14 15">AD2</strain>
    </source>
</reference>
<feature type="domain" description="Histidine kinase" evidence="13">
    <location>
        <begin position="127"/>
        <end position="337"/>
    </location>
</feature>
<dbReference type="PANTHER" id="PTHR45453:SF2">
    <property type="entry name" value="HISTIDINE KINASE"/>
    <property type="match status" value="1"/>
</dbReference>
<evidence type="ECO:0000256" key="10">
    <source>
        <dbReference type="ARBA" id="ARBA00023012"/>
    </source>
</evidence>
<dbReference type="EMBL" id="PDBW01000001">
    <property type="protein sequence ID" value="PFH04071.1"/>
    <property type="molecule type" value="Genomic_DNA"/>
</dbReference>
<accession>A0AB36TKC0</accession>
<evidence type="ECO:0000259" key="13">
    <source>
        <dbReference type="PROSITE" id="PS50109"/>
    </source>
</evidence>
<dbReference type="InterPro" id="IPR036890">
    <property type="entry name" value="HATPase_C_sf"/>
</dbReference>
<dbReference type="InterPro" id="IPR004358">
    <property type="entry name" value="Sig_transdc_His_kin-like_C"/>
</dbReference>
<dbReference type="CDD" id="cd00082">
    <property type="entry name" value="HisKA"/>
    <property type="match status" value="1"/>
</dbReference>
<dbReference type="PROSITE" id="PS50109">
    <property type="entry name" value="HIS_KIN"/>
    <property type="match status" value="1"/>
</dbReference>